<dbReference type="SMART" id="SM00326">
    <property type="entry name" value="SH3"/>
    <property type="match status" value="1"/>
</dbReference>
<sequence>MPEYNEDEVEFHAGERVEVLEKDDLYQDGWWQGRNLAGKSGLFPVSYTTPAQPSAPQVDQAPSSSSTVTPDDDPAPTNTPPIVSPVPKQPPSATFLNGDGYESDFGNNDSSSLHLDSMPDGEVMKATMTDVQKAIEQLGRGAGAGEDGDGSRSFSFASSRDGADTETDDTDLDISDVDGDFDGSNGEQWHKNARRKLADKARKAVEEAEKLEALLAGDSSNGRRAVAPPIEVEMSDESEDEGDFTRSSKFQRIHPNIMEEDENEEETDTEAIPEPSEHTKESSATETETQGSISESSHVFAPPRDESDLPTATATKLSFPVFSPPLPQPAVDPTPEESHIVSSSSAPALTMPAPPASLQQSTSSSPRDLKKTHPTEWTWLKSRGFDQEVCDKFTEQEITGDVLLELDVNLLKTEIGIMAFGKRMRIANAITELRRPPSIEYSDHQTSSEHPSPIHLQYSNAHSRSQSQSQSHHSFPGSIRPDQTHGYSQSIHSSLGSPMAFNGNGFAASQFEAVQESPSPDRSQNRSQNQNRTMCGPGMVVTAVGVGLGIGLTAAQPHSHPSSPGWTQLSFSPSDGALKETAAKRLSLSHAPVDQEEEQDRGHMSEGEIVPTMSIRRKLFGRSQDSALSALQSVRQQSPIPSPTARETPDKEFKDKESSKENEDKESKEKDKPKHSDRLSIFGNTFAGTLKGRKPVPRLSSAADDSTVGERTSKFSLPRLHGSSIRKSSSQSQRPTTPGKSQSPSSKDFFTVPSIRTVSAPHLAGTNGHKSEKEKEKSNATAKEETVDGVSGPIKQGQSILEQIGEPDHTGWMRKKGDRYNTWKLRYFVLKGPHMYCLRSNNKNETKIKGYIHIIGYKVTVDENIDPGRYGFRIDHDHDKTYFFSSEEKTVVRDWMKAIMKATIGRDYSKPVISSCNIPTIPLVVAQAMNPAPRPPSPSARDATQKALRRDHPEVLSSRDARVLMGLPGAGSGELKDDRERARVDTFFSDDLASDAGSQQVPSPRRTTAPPRPSREMRRSTSQRTTSNNVVDDALIDWANSHLPEQLQITDPNGSLCGGLALLRLAESIKGRPSSPPVPDSAFPVDANDDKLDGLFRLFDFLLDNEVKMGSVSINDVRQGKRDKIIQLLKALKHDYEGSMQAGAGFMVPVVM</sequence>
<evidence type="ECO:0000313" key="9">
    <source>
        <dbReference type="EMBL" id="KAF8914405.1"/>
    </source>
</evidence>
<feature type="compositionally biased region" description="Polar residues" evidence="4">
    <location>
        <begin position="46"/>
        <end position="61"/>
    </location>
</feature>
<dbReference type="EMBL" id="JADNYJ010000001">
    <property type="protein sequence ID" value="KAF8914405.1"/>
    <property type="molecule type" value="Genomic_DNA"/>
</dbReference>
<evidence type="ECO:0000256" key="1">
    <source>
        <dbReference type="ARBA" id="ARBA00022443"/>
    </source>
</evidence>
<dbReference type="InterPro" id="IPR036872">
    <property type="entry name" value="CH_dom_sf"/>
</dbReference>
<feature type="compositionally biased region" description="Polar residues" evidence="4">
    <location>
        <begin position="485"/>
        <end position="496"/>
    </location>
</feature>
<feature type="domain" description="SH3" evidence="5">
    <location>
        <begin position="1"/>
        <end position="53"/>
    </location>
</feature>
<dbReference type="PANTHER" id="PTHR24216">
    <property type="entry name" value="PAXILLIN-RELATED"/>
    <property type="match status" value="1"/>
</dbReference>
<dbReference type="Gene3D" id="1.10.418.10">
    <property type="entry name" value="Calponin-like domain"/>
    <property type="match status" value="1"/>
</dbReference>
<dbReference type="PROSITE" id="PS50021">
    <property type="entry name" value="CH"/>
    <property type="match status" value="1"/>
</dbReference>
<dbReference type="PANTHER" id="PTHR24216:SF8">
    <property type="entry name" value="PAXILLIN, ISOFORM F"/>
    <property type="match status" value="1"/>
</dbReference>
<reference evidence="9" key="1">
    <citation type="submission" date="2020-11" db="EMBL/GenBank/DDBJ databases">
        <authorList>
            <consortium name="DOE Joint Genome Institute"/>
            <person name="Ahrendt S."/>
            <person name="Riley R."/>
            <person name="Andreopoulos W."/>
            <person name="LaButti K."/>
            <person name="Pangilinan J."/>
            <person name="Ruiz-duenas F.J."/>
            <person name="Barrasa J.M."/>
            <person name="Sanchez-Garcia M."/>
            <person name="Camarero S."/>
            <person name="Miyauchi S."/>
            <person name="Serrano A."/>
            <person name="Linde D."/>
            <person name="Babiker R."/>
            <person name="Drula E."/>
            <person name="Ayuso-Fernandez I."/>
            <person name="Pacheco R."/>
            <person name="Padilla G."/>
            <person name="Ferreira P."/>
            <person name="Barriuso J."/>
            <person name="Kellner H."/>
            <person name="Castanera R."/>
            <person name="Alfaro M."/>
            <person name="Ramirez L."/>
            <person name="Pisabarro A.G."/>
            <person name="Kuo A."/>
            <person name="Tritt A."/>
            <person name="Lipzen A."/>
            <person name="He G."/>
            <person name="Yan M."/>
            <person name="Ng V."/>
            <person name="Cullen D."/>
            <person name="Martin F."/>
            <person name="Rosso M.-N."/>
            <person name="Henrissat B."/>
            <person name="Hibbett D."/>
            <person name="Martinez A.T."/>
            <person name="Grigoriev I.V."/>
        </authorList>
    </citation>
    <scope>NUCLEOTIDE SEQUENCE</scope>
    <source>
        <strain evidence="9">AH 44721</strain>
    </source>
</reference>
<feature type="domain" description="SAM" evidence="8">
    <location>
        <begin position="379"/>
        <end position="436"/>
    </location>
</feature>
<feature type="compositionally biased region" description="Basic and acidic residues" evidence="4">
    <location>
        <begin position="196"/>
        <end position="212"/>
    </location>
</feature>
<feature type="compositionally biased region" description="Pro residues" evidence="4">
    <location>
        <begin position="77"/>
        <end position="90"/>
    </location>
</feature>
<feature type="compositionally biased region" description="Polar residues" evidence="4">
    <location>
        <begin position="735"/>
        <end position="748"/>
    </location>
</feature>
<dbReference type="SUPFAM" id="SSF50729">
    <property type="entry name" value="PH domain-like"/>
    <property type="match status" value="1"/>
</dbReference>
<evidence type="ECO:0000256" key="3">
    <source>
        <dbReference type="PROSITE-ProRule" id="PRU00192"/>
    </source>
</evidence>
<dbReference type="InterPro" id="IPR013761">
    <property type="entry name" value="SAM/pointed_sf"/>
</dbReference>
<feature type="domain" description="Calponin-homology (CH)" evidence="7">
    <location>
        <begin position="1029"/>
        <end position="1137"/>
    </location>
</feature>
<dbReference type="SUPFAM" id="SSF50044">
    <property type="entry name" value="SH3-domain"/>
    <property type="match status" value="1"/>
</dbReference>
<dbReference type="Pfam" id="PF14604">
    <property type="entry name" value="SH3_9"/>
    <property type="match status" value="1"/>
</dbReference>
<dbReference type="InterPro" id="IPR001849">
    <property type="entry name" value="PH_domain"/>
</dbReference>
<feature type="compositionally biased region" description="Polar residues" evidence="4">
    <location>
        <begin position="357"/>
        <end position="366"/>
    </location>
</feature>
<feature type="region of interest" description="Disordered" evidence="4">
    <location>
        <begin position="136"/>
        <end position="372"/>
    </location>
</feature>
<feature type="region of interest" description="Disordered" evidence="4">
    <location>
        <begin position="555"/>
        <end position="574"/>
    </location>
</feature>
<evidence type="ECO:0000259" key="6">
    <source>
        <dbReference type="PROSITE" id="PS50003"/>
    </source>
</evidence>
<feature type="region of interest" description="Disordered" evidence="4">
    <location>
        <begin position="460"/>
        <end position="499"/>
    </location>
</feature>
<dbReference type="GO" id="GO:0005085">
    <property type="term" value="F:guanyl-nucleotide exchange factor activity"/>
    <property type="evidence" value="ECO:0007669"/>
    <property type="project" value="UniProtKB-KW"/>
</dbReference>
<dbReference type="CDD" id="cd00174">
    <property type="entry name" value="SH3"/>
    <property type="match status" value="1"/>
</dbReference>
<dbReference type="SMART" id="SM00454">
    <property type="entry name" value="SAM"/>
    <property type="match status" value="1"/>
</dbReference>
<dbReference type="SUPFAM" id="SSF47769">
    <property type="entry name" value="SAM/Pointed domain"/>
    <property type="match status" value="1"/>
</dbReference>
<dbReference type="InterPro" id="IPR036028">
    <property type="entry name" value="SH3-like_dom_sf"/>
</dbReference>
<feature type="compositionally biased region" description="Acidic residues" evidence="4">
    <location>
        <begin position="258"/>
        <end position="271"/>
    </location>
</feature>
<feature type="domain" description="PH" evidence="6">
    <location>
        <begin position="806"/>
        <end position="904"/>
    </location>
</feature>
<dbReference type="InterPro" id="IPR001452">
    <property type="entry name" value="SH3_domain"/>
</dbReference>
<keyword evidence="10" id="KW-1185">Reference proteome</keyword>
<feature type="compositionally biased region" description="Basic and acidic residues" evidence="4">
    <location>
        <begin position="647"/>
        <end position="678"/>
    </location>
</feature>
<feature type="compositionally biased region" description="Low complexity" evidence="4">
    <location>
        <begin position="723"/>
        <end position="734"/>
    </location>
</feature>
<feature type="compositionally biased region" description="Polar residues" evidence="4">
    <location>
        <begin position="105"/>
        <end position="114"/>
    </location>
</feature>
<gene>
    <name evidence="9" type="ORF">CPB84DRAFT_1811707</name>
</gene>
<feature type="compositionally biased region" description="Basic and acidic residues" evidence="4">
    <location>
        <begin position="974"/>
        <end position="984"/>
    </location>
</feature>
<dbReference type="Pfam" id="PF00169">
    <property type="entry name" value="PH"/>
    <property type="match status" value="1"/>
</dbReference>
<feature type="region of interest" description="Disordered" evidence="4">
    <location>
        <begin position="41"/>
        <end position="118"/>
    </location>
</feature>
<feature type="compositionally biased region" description="Low complexity" evidence="4">
    <location>
        <begin position="462"/>
        <end position="474"/>
    </location>
</feature>
<protein>
    <submittedName>
        <fullName evidence="9">Uncharacterized protein</fullName>
    </submittedName>
</protein>
<keyword evidence="2" id="KW-0344">Guanine-nucleotide releasing factor</keyword>
<dbReference type="Gene3D" id="2.30.30.40">
    <property type="entry name" value="SH3 Domains"/>
    <property type="match status" value="1"/>
</dbReference>
<evidence type="ECO:0000259" key="8">
    <source>
        <dbReference type="PROSITE" id="PS50105"/>
    </source>
</evidence>
<feature type="compositionally biased region" description="Basic and acidic residues" evidence="4">
    <location>
        <begin position="948"/>
        <end position="962"/>
    </location>
</feature>
<dbReference type="PROSITE" id="PS50003">
    <property type="entry name" value="PH_DOMAIN"/>
    <property type="match status" value="1"/>
</dbReference>
<organism evidence="9 10">
    <name type="scientific">Gymnopilus junonius</name>
    <name type="common">Spectacular rustgill mushroom</name>
    <name type="synonym">Gymnopilus spectabilis subsp. junonius</name>
    <dbReference type="NCBI Taxonomy" id="109634"/>
    <lineage>
        <taxon>Eukaryota</taxon>
        <taxon>Fungi</taxon>
        <taxon>Dikarya</taxon>
        <taxon>Basidiomycota</taxon>
        <taxon>Agaricomycotina</taxon>
        <taxon>Agaricomycetes</taxon>
        <taxon>Agaricomycetidae</taxon>
        <taxon>Agaricales</taxon>
        <taxon>Agaricineae</taxon>
        <taxon>Hymenogastraceae</taxon>
        <taxon>Gymnopilus</taxon>
    </lineage>
</organism>
<dbReference type="PROSITE" id="PS50105">
    <property type="entry name" value="SAM_DOMAIN"/>
    <property type="match status" value="1"/>
</dbReference>
<comment type="caution">
    <text evidence="9">The sequence shown here is derived from an EMBL/GenBank/DDBJ whole genome shotgun (WGS) entry which is preliminary data.</text>
</comment>
<feature type="compositionally biased region" description="Polar residues" evidence="4">
    <location>
        <begin position="284"/>
        <end position="297"/>
    </location>
</feature>
<dbReference type="CDD" id="cd09535">
    <property type="entry name" value="SAM_BOI-like_fungal"/>
    <property type="match status" value="1"/>
</dbReference>
<dbReference type="Proteomes" id="UP000724874">
    <property type="component" value="Unassembled WGS sequence"/>
</dbReference>
<name>A0A9P5P0D8_GYMJU</name>
<evidence type="ECO:0000313" key="10">
    <source>
        <dbReference type="Proteomes" id="UP000724874"/>
    </source>
</evidence>
<keyword evidence="1 3" id="KW-0728">SH3 domain</keyword>
<dbReference type="SUPFAM" id="SSF47576">
    <property type="entry name" value="Calponin-homology domain, CH-domain"/>
    <property type="match status" value="1"/>
</dbReference>
<dbReference type="Pfam" id="PF07647">
    <property type="entry name" value="SAM_2"/>
    <property type="match status" value="1"/>
</dbReference>
<evidence type="ECO:0000259" key="5">
    <source>
        <dbReference type="PROSITE" id="PS50002"/>
    </source>
</evidence>
<feature type="compositionally biased region" description="Polar residues" evidence="4">
    <location>
        <begin position="516"/>
        <end position="533"/>
    </location>
</feature>
<feature type="compositionally biased region" description="Acidic residues" evidence="4">
    <location>
        <begin position="164"/>
        <end position="181"/>
    </location>
</feature>
<feature type="compositionally biased region" description="Polar residues" evidence="4">
    <location>
        <begin position="630"/>
        <end position="639"/>
    </location>
</feature>
<evidence type="ECO:0000256" key="2">
    <source>
        <dbReference type="ARBA" id="ARBA00022658"/>
    </source>
</evidence>
<feature type="region of interest" description="Disordered" evidence="4">
    <location>
        <begin position="512"/>
        <end position="536"/>
    </location>
</feature>
<dbReference type="SMART" id="SM00233">
    <property type="entry name" value="PH"/>
    <property type="match status" value="1"/>
</dbReference>
<dbReference type="AlphaFoldDB" id="A0A9P5P0D8"/>
<proteinExistence type="predicted"/>
<dbReference type="CDD" id="cd13316">
    <property type="entry name" value="PH_Boi"/>
    <property type="match status" value="1"/>
</dbReference>
<accession>A0A9P5P0D8</accession>
<dbReference type="InterPro" id="IPR001715">
    <property type="entry name" value="CH_dom"/>
</dbReference>
<dbReference type="OrthoDB" id="73680at2759"/>
<feature type="compositionally biased region" description="Basic and acidic residues" evidence="4">
    <location>
        <begin position="769"/>
        <end position="786"/>
    </location>
</feature>
<dbReference type="InterPro" id="IPR001660">
    <property type="entry name" value="SAM"/>
</dbReference>
<feature type="region of interest" description="Disordered" evidence="4">
    <location>
        <begin position="929"/>
        <end position="1027"/>
    </location>
</feature>
<feature type="compositionally biased region" description="Pro residues" evidence="4">
    <location>
        <begin position="322"/>
        <end position="332"/>
    </location>
</feature>
<dbReference type="Gene3D" id="1.10.150.50">
    <property type="entry name" value="Transcription Factor, Ets-1"/>
    <property type="match status" value="1"/>
</dbReference>
<evidence type="ECO:0000259" key="7">
    <source>
        <dbReference type="PROSITE" id="PS50021"/>
    </source>
</evidence>
<dbReference type="InterPro" id="IPR011993">
    <property type="entry name" value="PH-like_dom_sf"/>
</dbReference>
<feature type="compositionally biased region" description="Polar residues" evidence="4">
    <location>
        <begin position="559"/>
        <end position="573"/>
    </location>
</feature>
<dbReference type="Gene3D" id="2.30.29.30">
    <property type="entry name" value="Pleckstrin-homology domain (PH domain)/Phosphotyrosine-binding domain (PTB)"/>
    <property type="match status" value="1"/>
</dbReference>
<feature type="region of interest" description="Disordered" evidence="4">
    <location>
        <begin position="630"/>
        <end position="793"/>
    </location>
</feature>
<dbReference type="PROSITE" id="PS50002">
    <property type="entry name" value="SH3"/>
    <property type="match status" value="1"/>
</dbReference>
<feature type="compositionally biased region" description="Acidic residues" evidence="4">
    <location>
        <begin position="233"/>
        <end position="242"/>
    </location>
</feature>
<evidence type="ECO:0000256" key="4">
    <source>
        <dbReference type="SAM" id="MobiDB-lite"/>
    </source>
</evidence>
<feature type="region of interest" description="Disordered" evidence="4">
    <location>
        <begin position="588"/>
        <end position="609"/>
    </location>
</feature>